<proteinExistence type="predicted"/>
<evidence type="ECO:0000313" key="2">
    <source>
        <dbReference type="Proteomes" id="UP000008458"/>
    </source>
</evidence>
<dbReference type="HOGENOM" id="CLU_118419_1_0_2"/>
<reference evidence="1 2" key="1">
    <citation type="journal article" date="2011" name="Extremophiles">
        <title>Genomic analysis of Acidianus hospitalis W1 a host for studying crenarchaeal virus and plasmid life cycles.</title>
        <authorList>
            <person name="You X.Y."/>
            <person name="Liu C."/>
            <person name="Wang S.Y."/>
            <person name="Jiang C.Y."/>
            <person name="Shah S.A."/>
            <person name="Prangishvili D."/>
            <person name="She Q."/>
            <person name="Liu S.J."/>
            <person name="Garrett R.A."/>
        </authorList>
    </citation>
    <scope>NUCLEOTIDE SEQUENCE [LARGE SCALE GENOMIC DNA]</scope>
    <source>
        <strain evidence="1 2">W1</strain>
    </source>
</reference>
<dbReference type="Proteomes" id="UP000008458">
    <property type="component" value="Chromosome"/>
</dbReference>
<protein>
    <submittedName>
        <fullName evidence="1">PaREP1 domain-containing protein</fullName>
    </submittedName>
</protein>
<dbReference type="STRING" id="933801.Ahos_0142"/>
<name>F4B4E6_ACIHW</name>
<organism evidence="1 2">
    <name type="scientific">Acidianus hospitalis (strain W1)</name>
    <dbReference type="NCBI Taxonomy" id="933801"/>
    <lineage>
        <taxon>Archaea</taxon>
        <taxon>Thermoproteota</taxon>
        <taxon>Thermoprotei</taxon>
        <taxon>Sulfolobales</taxon>
        <taxon>Sulfolobaceae</taxon>
        <taxon>Acidianus</taxon>
    </lineage>
</organism>
<dbReference type="Pfam" id="PF05942">
    <property type="entry name" value="PaREP1"/>
    <property type="match status" value="1"/>
</dbReference>
<dbReference type="eggNOG" id="arCOG03708">
    <property type="taxonomic scope" value="Archaea"/>
</dbReference>
<gene>
    <name evidence="1" type="ordered locus">Ahos_0142</name>
</gene>
<accession>F4B4E6</accession>
<dbReference type="OrthoDB" id="28552at2157"/>
<dbReference type="EMBL" id="CP002535">
    <property type="protein sequence ID" value="AEE93035.1"/>
    <property type="molecule type" value="Genomic_DNA"/>
</dbReference>
<dbReference type="KEGG" id="aho:Ahos_0142"/>
<reference key="2">
    <citation type="journal article" date="2011" name="Extremophiles">
        <title>Genomic analyses of Acidianus hospitalis W1 a host for studying crenarchaeal virus and plasmid life cycles.</title>
        <authorList>
            <person name="You X.Y."/>
            <person name="Liu C."/>
            <person name="Wang S.Y."/>
            <person name="Jiang C.Y."/>
            <person name="Shah S.A."/>
            <person name="Prangishvili D."/>
            <person name="Liu S.J."/>
            <person name="Garrett R.A."/>
        </authorList>
    </citation>
    <scope>NUCLEOTIDE SEQUENCE</scope>
    <source>
        <strain>W1</strain>
    </source>
</reference>
<evidence type="ECO:0000313" key="1">
    <source>
        <dbReference type="EMBL" id="AEE93035.1"/>
    </source>
</evidence>
<dbReference type="AlphaFoldDB" id="F4B4E6"/>
<dbReference type="GeneID" id="10599582"/>
<keyword evidence="2" id="KW-1185">Reference proteome</keyword>
<dbReference type="InterPro" id="IPR010268">
    <property type="entry name" value="PaREP1"/>
</dbReference>
<dbReference type="RefSeq" id="WP_013774952.1">
    <property type="nucleotide sequence ID" value="NC_015518.1"/>
</dbReference>
<sequence length="157" mass="18221">MVQELPKPWFNLEAYKKTRLEEAKYEAEIARKFLEQNLIRNAAGKAFQAWKALVAALAVDKRNELEKLYPGYVKIRGNKRVKRVDWVILIMPTTLLKEVAMIISDEVNNFTNMALLLHQYQYNGPDKEGVVSFYRSDEMAKQDILRLLSEIDKLTAS</sequence>